<evidence type="ECO:0000313" key="3">
    <source>
        <dbReference type="Proteomes" id="UP001487740"/>
    </source>
</evidence>
<accession>A0AAW0U3J3</accession>
<name>A0AAW0U3J3_SCYPA</name>
<keyword evidence="3" id="KW-1185">Reference proteome</keyword>
<organism evidence="2 3">
    <name type="scientific">Scylla paramamosain</name>
    <name type="common">Mud crab</name>
    <dbReference type="NCBI Taxonomy" id="85552"/>
    <lineage>
        <taxon>Eukaryota</taxon>
        <taxon>Metazoa</taxon>
        <taxon>Ecdysozoa</taxon>
        <taxon>Arthropoda</taxon>
        <taxon>Crustacea</taxon>
        <taxon>Multicrustacea</taxon>
        <taxon>Malacostraca</taxon>
        <taxon>Eumalacostraca</taxon>
        <taxon>Eucarida</taxon>
        <taxon>Decapoda</taxon>
        <taxon>Pleocyemata</taxon>
        <taxon>Brachyura</taxon>
        <taxon>Eubrachyura</taxon>
        <taxon>Portunoidea</taxon>
        <taxon>Portunidae</taxon>
        <taxon>Portuninae</taxon>
        <taxon>Scylla</taxon>
    </lineage>
</organism>
<evidence type="ECO:0000313" key="2">
    <source>
        <dbReference type="EMBL" id="KAK8394076.1"/>
    </source>
</evidence>
<proteinExistence type="predicted"/>
<feature type="region of interest" description="Disordered" evidence="1">
    <location>
        <begin position="50"/>
        <end position="78"/>
    </location>
</feature>
<gene>
    <name evidence="2" type="ORF">O3P69_006345</name>
</gene>
<feature type="compositionally biased region" description="Polar residues" evidence="1">
    <location>
        <begin position="68"/>
        <end position="78"/>
    </location>
</feature>
<dbReference type="AlphaFoldDB" id="A0AAW0U3J3"/>
<comment type="caution">
    <text evidence="2">The sequence shown here is derived from an EMBL/GenBank/DDBJ whole genome shotgun (WGS) entry which is preliminary data.</text>
</comment>
<dbReference type="Proteomes" id="UP001487740">
    <property type="component" value="Unassembled WGS sequence"/>
</dbReference>
<sequence>MAGFGTFGAYTPSKVTVAQAEMKNIAAVEGEAFFNVQKVMIRRLFSPKRNQEEQEEKDIQGKLCTAPPQKTSRKSVSGSETQPCEACVAYLAQNFLALHPSSLGLLLTFTSPESWVPARWQGHVGGEGVERGGWGGRVWDRIIRRGVSAALVTLHDVTPQVSLVATAKVVVQTTVQSLGVIPHTSTNQPRFDRPGTPQ</sequence>
<feature type="compositionally biased region" description="Basic and acidic residues" evidence="1">
    <location>
        <begin position="50"/>
        <end position="60"/>
    </location>
</feature>
<protein>
    <submittedName>
        <fullName evidence="2">Uncharacterized protein</fullName>
    </submittedName>
</protein>
<reference evidence="2 3" key="1">
    <citation type="submission" date="2023-03" db="EMBL/GenBank/DDBJ databases">
        <title>High-quality genome of Scylla paramamosain provides insights in environmental adaptation.</title>
        <authorList>
            <person name="Zhang L."/>
        </authorList>
    </citation>
    <scope>NUCLEOTIDE SEQUENCE [LARGE SCALE GENOMIC DNA]</scope>
    <source>
        <strain evidence="2">LZ_2023a</strain>
        <tissue evidence="2">Muscle</tissue>
    </source>
</reference>
<evidence type="ECO:0000256" key="1">
    <source>
        <dbReference type="SAM" id="MobiDB-lite"/>
    </source>
</evidence>
<dbReference type="EMBL" id="JARAKH010000019">
    <property type="protein sequence ID" value="KAK8394076.1"/>
    <property type="molecule type" value="Genomic_DNA"/>
</dbReference>